<sequence>MIQPVPSCPLCSSSDVREFAEIRAARYFRCGVCLLTFLAPELRLDEAAEREHYGTHENDPADPRYRTFLDRLAAPLVERLAPGAEGLDYGSGPAPVLAMMLREQGFRVRAYDPLFAPEDDALRHTYDFIACSETAEHFFDPAAEFARLDAMLRPGGWLGVMTEILEDEARFAGWRYARDPTHVCFYRAETMSWIARRFGWRLHSPARNVTLFEKT</sequence>
<dbReference type="SUPFAM" id="SSF53335">
    <property type="entry name" value="S-adenosyl-L-methionine-dependent methyltransferases"/>
    <property type="match status" value="1"/>
</dbReference>
<keyword evidence="1" id="KW-0489">Methyltransferase</keyword>
<organism evidence="1">
    <name type="scientific">uncultured Gemmatimonadota bacterium</name>
    <dbReference type="NCBI Taxonomy" id="203437"/>
    <lineage>
        <taxon>Bacteria</taxon>
        <taxon>Pseudomonadati</taxon>
        <taxon>Gemmatimonadota</taxon>
        <taxon>environmental samples</taxon>
    </lineage>
</organism>
<evidence type="ECO:0000313" key="1">
    <source>
        <dbReference type="EMBL" id="CAA9366464.1"/>
    </source>
</evidence>
<dbReference type="InterPro" id="IPR029063">
    <property type="entry name" value="SAM-dependent_MTases_sf"/>
</dbReference>
<dbReference type="EMBL" id="CADCTV010000865">
    <property type="protein sequence ID" value="CAA9366464.1"/>
    <property type="molecule type" value="Genomic_DNA"/>
</dbReference>
<gene>
    <name evidence="1" type="ORF">AVDCRST_MAG89-4135</name>
</gene>
<dbReference type="GO" id="GO:0032259">
    <property type="term" value="P:methylation"/>
    <property type="evidence" value="ECO:0007669"/>
    <property type="project" value="UniProtKB-KW"/>
</dbReference>
<name>A0A6J4MTF1_9BACT</name>
<protein>
    <submittedName>
        <fullName evidence="1">SAM-dependent methyltransferase</fullName>
    </submittedName>
</protein>
<proteinExistence type="predicted"/>
<dbReference type="AlphaFoldDB" id="A0A6J4MTF1"/>
<dbReference type="Pfam" id="PF13489">
    <property type="entry name" value="Methyltransf_23"/>
    <property type="match status" value="1"/>
</dbReference>
<keyword evidence="1" id="KW-0808">Transferase</keyword>
<reference evidence="1" key="1">
    <citation type="submission" date="2020-02" db="EMBL/GenBank/DDBJ databases">
        <authorList>
            <person name="Meier V. D."/>
        </authorList>
    </citation>
    <scope>NUCLEOTIDE SEQUENCE</scope>
    <source>
        <strain evidence="1">AVDCRST_MAG89</strain>
    </source>
</reference>
<accession>A0A6J4MTF1</accession>
<dbReference type="Gene3D" id="3.40.50.150">
    <property type="entry name" value="Vaccinia Virus protein VP39"/>
    <property type="match status" value="1"/>
</dbReference>
<dbReference type="GO" id="GO:0008168">
    <property type="term" value="F:methyltransferase activity"/>
    <property type="evidence" value="ECO:0007669"/>
    <property type="project" value="UniProtKB-KW"/>
</dbReference>